<evidence type="ECO:0000256" key="5">
    <source>
        <dbReference type="ARBA" id="ARBA00022801"/>
    </source>
</evidence>
<dbReference type="GO" id="GO:0008289">
    <property type="term" value="F:lipid binding"/>
    <property type="evidence" value="ECO:0007669"/>
    <property type="project" value="UniProtKB-KW"/>
</dbReference>
<evidence type="ECO:0000256" key="8">
    <source>
        <dbReference type="ARBA" id="ARBA00022946"/>
    </source>
</evidence>
<name>A0A6G0HXQ0_LARCR</name>
<dbReference type="Proteomes" id="UP000424527">
    <property type="component" value="Unassembled WGS sequence"/>
</dbReference>
<evidence type="ECO:0000313" key="20">
    <source>
        <dbReference type="Proteomes" id="UP000424527"/>
    </source>
</evidence>
<keyword evidence="6" id="KW-0347">Helicase</keyword>
<keyword evidence="4" id="KW-0999">Mitochondrion inner membrane</keyword>
<keyword evidence="3" id="KW-0547">Nucleotide-binding</keyword>
<dbReference type="GO" id="GO:0006264">
    <property type="term" value="P:mitochondrial DNA replication"/>
    <property type="evidence" value="ECO:0007669"/>
    <property type="project" value="TreeGrafter"/>
</dbReference>
<dbReference type="GO" id="GO:0043139">
    <property type="term" value="F:5'-3' DNA helicase activity"/>
    <property type="evidence" value="ECO:0007669"/>
    <property type="project" value="UniProtKB-EC"/>
</dbReference>
<evidence type="ECO:0000256" key="7">
    <source>
        <dbReference type="ARBA" id="ARBA00022840"/>
    </source>
</evidence>
<accession>A0A6G0HXQ0</accession>
<keyword evidence="12" id="KW-0413">Isomerase</keyword>
<feature type="compositionally biased region" description="Low complexity" evidence="17">
    <location>
        <begin position="663"/>
        <end position="678"/>
    </location>
</feature>
<evidence type="ECO:0000256" key="3">
    <source>
        <dbReference type="ARBA" id="ARBA00022741"/>
    </source>
</evidence>
<evidence type="ECO:0000256" key="15">
    <source>
        <dbReference type="ARBA" id="ARBA00048954"/>
    </source>
</evidence>
<dbReference type="PANTHER" id="PTHR12873:SF0">
    <property type="entry name" value="TWINKLE MTDNA HELICASE"/>
    <property type="match status" value="1"/>
</dbReference>
<dbReference type="AlphaFoldDB" id="A0A6G0HXQ0"/>
<evidence type="ECO:0000256" key="9">
    <source>
        <dbReference type="ARBA" id="ARBA00023121"/>
    </source>
</evidence>
<dbReference type="EC" id="5.6.2.3" evidence="14"/>
<evidence type="ECO:0000259" key="18">
    <source>
        <dbReference type="PROSITE" id="PS51199"/>
    </source>
</evidence>
<comment type="subcellular location">
    <subcellularLocation>
        <location evidence="2">Mitochondrion inner membrane</location>
        <topology evidence="2">Peripheral membrane protein</topology>
    </subcellularLocation>
    <subcellularLocation>
        <location evidence="1">Mitochondrion matrix</location>
        <location evidence="1">Mitochondrion nucleoid</location>
    </subcellularLocation>
</comment>
<keyword evidence="5" id="KW-0378">Hydrolase</keyword>
<dbReference type="InterPro" id="IPR027032">
    <property type="entry name" value="Twinkle-like"/>
</dbReference>
<dbReference type="CDD" id="cd01122">
    <property type="entry name" value="Twinkle_C"/>
    <property type="match status" value="1"/>
</dbReference>
<dbReference type="EMBL" id="REGW02000017">
    <property type="protein sequence ID" value="KAE8283964.1"/>
    <property type="molecule type" value="Genomic_DNA"/>
</dbReference>
<dbReference type="CDD" id="cd01029">
    <property type="entry name" value="TOPRIM_primases"/>
    <property type="match status" value="1"/>
</dbReference>
<evidence type="ECO:0000256" key="6">
    <source>
        <dbReference type="ARBA" id="ARBA00022806"/>
    </source>
</evidence>
<dbReference type="GO" id="GO:0016787">
    <property type="term" value="F:hydrolase activity"/>
    <property type="evidence" value="ECO:0007669"/>
    <property type="project" value="UniProtKB-KW"/>
</dbReference>
<feature type="compositionally biased region" description="Basic and acidic residues" evidence="17">
    <location>
        <begin position="651"/>
        <end position="661"/>
    </location>
</feature>
<evidence type="ECO:0000256" key="17">
    <source>
        <dbReference type="SAM" id="MobiDB-lite"/>
    </source>
</evidence>
<evidence type="ECO:0000256" key="11">
    <source>
        <dbReference type="ARBA" id="ARBA00023136"/>
    </source>
</evidence>
<dbReference type="FunFam" id="3.40.50.300:FF:000845">
    <property type="entry name" value="Mitochondrial helicase twinkle"/>
    <property type="match status" value="1"/>
</dbReference>
<evidence type="ECO:0000256" key="2">
    <source>
        <dbReference type="ARBA" id="ARBA00004637"/>
    </source>
</evidence>
<dbReference type="PANTHER" id="PTHR12873">
    <property type="entry name" value="T7-LIKE MITOCHONDRIAL DNA HELICASE"/>
    <property type="match status" value="1"/>
</dbReference>
<comment type="caution">
    <text evidence="19">The sequence shown here is derived from an EMBL/GenBank/DDBJ whole genome shotgun (WGS) entry which is preliminary data.</text>
</comment>
<keyword evidence="13" id="KW-1135">Mitochondrion nucleoid</keyword>
<keyword evidence="9" id="KW-0446">Lipid-binding</keyword>
<dbReference type="GO" id="GO:0003697">
    <property type="term" value="F:single-stranded DNA binding"/>
    <property type="evidence" value="ECO:0007669"/>
    <property type="project" value="InterPro"/>
</dbReference>
<dbReference type="Gene3D" id="3.40.50.300">
    <property type="entry name" value="P-loop containing nucleotide triphosphate hydrolases"/>
    <property type="match status" value="1"/>
</dbReference>
<organism evidence="19 20">
    <name type="scientific">Larimichthys crocea</name>
    <name type="common">Large yellow croaker</name>
    <name type="synonym">Pseudosciaena crocea</name>
    <dbReference type="NCBI Taxonomy" id="215358"/>
    <lineage>
        <taxon>Eukaryota</taxon>
        <taxon>Metazoa</taxon>
        <taxon>Chordata</taxon>
        <taxon>Craniata</taxon>
        <taxon>Vertebrata</taxon>
        <taxon>Euteleostomi</taxon>
        <taxon>Actinopterygii</taxon>
        <taxon>Neopterygii</taxon>
        <taxon>Teleostei</taxon>
        <taxon>Neoteleostei</taxon>
        <taxon>Acanthomorphata</taxon>
        <taxon>Eupercaria</taxon>
        <taxon>Sciaenidae</taxon>
        <taxon>Larimichthys</taxon>
    </lineage>
</organism>
<evidence type="ECO:0000256" key="12">
    <source>
        <dbReference type="ARBA" id="ARBA00023235"/>
    </source>
</evidence>
<dbReference type="InterPro" id="IPR027417">
    <property type="entry name" value="P-loop_NTPase"/>
</dbReference>
<evidence type="ECO:0000256" key="16">
    <source>
        <dbReference type="ARBA" id="ARBA00075597"/>
    </source>
</evidence>
<evidence type="ECO:0000256" key="10">
    <source>
        <dbReference type="ARBA" id="ARBA00023128"/>
    </source>
</evidence>
<feature type="domain" description="SF4 helicase" evidence="18">
    <location>
        <begin position="373"/>
        <end position="624"/>
    </location>
</feature>
<keyword evidence="8" id="KW-0809">Transit peptide</keyword>
<protein>
    <recommendedName>
        <fullName evidence="14">DNA 5'-3' helicase</fullName>
        <ecNumber evidence="14">5.6.2.3</ecNumber>
    </recommendedName>
    <alternativeName>
        <fullName evidence="16">Twinkle protein, mitochondrial</fullName>
    </alternativeName>
</protein>
<evidence type="ECO:0000256" key="4">
    <source>
        <dbReference type="ARBA" id="ARBA00022792"/>
    </source>
</evidence>
<dbReference type="InterPro" id="IPR034154">
    <property type="entry name" value="TOPRIM_DnaG/twinkle"/>
</dbReference>
<feature type="region of interest" description="Disordered" evidence="17">
    <location>
        <begin position="631"/>
        <end position="687"/>
    </location>
</feature>
<evidence type="ECO:0000256" key="13">
    <source>
        <dbReference type="ARBA" id="ARBA00023271"/>
    </source>
</evidence>
<dbReference type="GO" id="GO:0005524">
    <property type="term" value="F:ATP binding"/>
    <property type="evidence" value="ECO:0007669"/>
    <property type="project" value="UniProtKB-KW"/>
</dbReference>
<gene>
    <name evidence="19" type="ORF">D5F01_LYC17291</name>
</gene>
<keyword evidence="7" id="KW-0067">ATP-binding</keyword>
<dbReference type="GO" id="GO:0005743">
    <property type="term" value="C:mitochondrial inner membrane"/>
    <property type="evidence" value="ECO:0007669"/>
    <property type="project" value="UniProtKB-SubCell"/>
</dbReference>
<keyword evidence="10" id="KW-0496">Mitochondrion</keyword>
<dbReference type="Pfam" id="PF13481">
    <property type="entry name" value="AAA_25"/>
    <property type="match status" value="1"/>
</dbReference>
<dbReference type="SUPFAM" id="SSF52540">
    <property type="entry name" value="P-loop containing nucleoside triphosphate hydrolases"/>
    <property type="match status" value="1"/>
</dbReference>
<dbReference type="PROSITE" id="PS51199">
    <property type="entry name" value="SF4_HELICASE"/>
    <property type="match status" value="1"/>
</dbReference>
<dbReference type="GO" id="GO:0042645">
    <property type="term" value="C:mitochondrial nucleoid"/>
    <property type="evidence" value="ECO:0007669"/>
    <property type="project" value="UniProtKB-SubCell"/>
</dbReference>
<keyword evidence="20" id="KW-1185">Reference proteome</keyword>
<evidence type="ECO:0000256" key="14">
    <source>
        <dbReference type="ARBA" id="ARBA00044969"/>
    </source>
</evidence>
<sequence>MWRSWLLKGTTCLLQVAAPRLLHQRHVSSLSVRLVTHRLLHRTPCALHLRVNAQSWSRAFKKDAKSTVEFPTSPITVTDIKQYLRSKEIPFHDGYSCLHIPSIFVDPSTRRDSFSLFVDKTTGQFLCKDTQVEGSWEDLQDCLEVMQSGEQDSLSPHVLLGYPESLEEQEERERELREVQRIWSSSAPFADLPEDEVQLIKAMFQITKISNVTLKKFGVRLFKPTRSLVFPWFGGPDSSLKGVKLLSAQSTDAGRVIYNEATVPKSNSYHNLFGLHLVGRMDSEVVLTGHELDALAVSQAAGLPSVALPRGVSCLPPILLPYLEQFKRVTLWLGGDVLSWEASKIFSRKLAAHKSIVSFKQLREDVYGELINTDQVAGVKWTRFLELNRILKGHRKGELTVFTGPTGSGKTTFISEYALDLCMQGVNTLWGSFEINNVRLAKIMLTQFAMQRLEENLEQYDFWADKFEELPLYFMTFHGQQNIKAVLDTMQHAVYMYDINHIVIDNLQFMMGQENLSVDKFAVQDHIIGAFRKFATNSSCHVTLIIHPRKEEDGRELQMASIFGSAKASQEADNVVILQEKKLVTAPGRRSLQVTKNRFDGDVGIFPLDFIKSSLTFSSPVKGKLKLKKVPPKAGNEEEEEEVEAVAAAGKKAEVKKERATKTTKTTKTPQNTKTPAAGGESTKKSQ</sequence>
<evidence type="ECO:0000313" key="19">
    <source>
        <dbReference type="EMBL" id="KAE8283964.1"/>
    </source>
</evidence>
<dbReference type="InterPro" id="IPR007694">
    <property type="entry name" value="DNA_helicase_DnaB-like_C"/>
</dbReference>
<comment type="catalytic activity">
    <reaction evidence="15">
        <text>ATP + H2O = ADP + phosphate + H(+)</text>
        <dbReference type="Rhea" id="RHEA:13065"/>
        <dbReference type="ChEBI" id="CHEBI:15377"/>
        <dbReference type="ChEBI" id="CHEBI:15378"/>
        <dbReference type="ChEBI" id="CHEBI:30616"/>
        <dbReference type="ChEBI" id="CHEBI:43474"/>
        <dbReference type="ChEBI" id="CHEBI:456216"/>
        <dbReference type="EC" id="5.6.2.3"/>
    </reaction>
</comment>
<keyword evidence="11" id="KW-0472">Membrane</keyword>
<proteinExistence type="predicted"/>
<evidence type="ECO:0000256" key="1">
    <source>
        <dbReference type="ARBA" id="ARBA00004436"/>
    </source>
</evidence>
<reference evidence="19 20" key="1">
    <citation type="submission" date="2019-07" db="EMBL/GenBank/DDBJ databases">
        <title>Chromosome genome assembly for large yellow croaker.</title>
        <authorList>
            <person name="Xiao S."/>
        </authorList>
    </citation>
    <scope>NUCLEOTIDE SEQUENCE [LARGE SCALE GENOMIC DNA]</scope>
    <source>
        <strain evidence="19">JMULYC20181020</strain>
        <tissue evidence="19">Muscle</tissue>
    </source>
</reference>